<comment type="caution">
    <text evidence="8">The sequence shown here is derived from an EMBL/GenBank/DDBJ whole genome shotgun (WGS) entry which is preliminary data.</text>
</comment>
<dbReference type="PROSITE" id="PS00146">
    <property type="entry name" value="BETA_LACTAMASE_A"/>
    <property type="match status" value="1"/>
</dbReference>
<dbReference type="NCBIfam" id="NF033103">
    <property type="entry name" value="bla_class_A"/>
    <property type="match status" value="1"/>
</dbReference>
<protein>
    <recommendedName>
        <fullName evidence="2 5">Beta-lactamase</fullName>
        <ecNumber evidence="2 5">3.5.2.6</ecNumber>
    </recommendedName>
</protein>
<dbReference type="PANTHER" id="PTHR35333">
    <property type="entry name" value="BETA-LACTAMASE"/>
    <property type="match status" value="1"/>
</dbReference>
<evidence type="ECO:0000259" key="7">
    <source>
        <dbReference type="Pfam" id="PF13354"/>
    </source>
</evidence>
<feature type="signal peptide" evidence="6">
    <location>
        <begin position="1"/>
        <end position="31"/>
    </location>
</feature>
<evidence type="ECO:0000256" key="1">
    <source>
        <dbReference type="ARBA" id="ARBA00009009"/>
    </source>
</evidence>
<keyword evidence="3 5" id="KW-0378">Hydrolase</keyword>
<dbReference type="PRINTS" id="PR00118">
    <property type="entry name" value="BLACTAMASEA"/>
</dbReference>
<evidence type="ECO:0000256" key="5">
    <source>
        <dbReference type="RuleBase" id="RU361140"/>
    </source>
</evidence>
<dbReference type="InterPro" id="IPR045155">
    <property type="entry name" value="Beta-lactam_cat"/>
</dbReference>
<dbReference type="Pfam" id="PF13354">
    <property type="entry name" value="Beta-lactamase2"/>
    <property type="match status" value="1"/>
</dbReference>
<feature type="domain" description="Beta-lactamase class A catalytic" evidence="7">
    <location>
        <begin position="71"/>
        <end position="288"/>
    </location>
</feature>
<dbReference type="Gene3D" id="3.40.710.10">
    <property type="entry name" value="DD-peptidase/beta-lactamase superfamily"/>
    <property type="match status" value="1"/>
</dbReference>
<dbReference type="PROSITE" id="PS51257">
    <property type="entry name" value="PROKAR_LIPOPROTEIN"/>
    <property type="match status" value="1"/>
</dbReference>
<dbReference type="SUPFAM" id="SSF56601">
    <property type="entry name" value="beta-lactamase/transpeptidase-like"/>
    <property type="match status" value="1"/>
</dbReference>
<dbReference type="RefSeq" id="WP_255968799.1">
    <property type="nucleotide sequence ID" value="NZ_JANFQF010000009.1"/>
</dbReference>
<dbReference type="Proteomes" id="UP001524501">
    <property type="component" value="Unassembled WGS sequence"/>
</dbReference>
<dbReference type="InterPro" id="IPR023650">
    <property type="entry name" value="Beta-lactam_class-A_AS"/>
</dbReference>
<evidence type="ECO:0000256" key="4">
    <source>
        <dbReference type="ARBA" id="ARBA00023251"/>
    </source>
</evidence>
<evidence type="ECO:0000313" key="9">
    <source>
        <dbReference type="Proteomes" id="UP001524501"/>
    </source>
</evidence>
<evidence type="ECO:0000256" key="6">
    <source>
        <dbReference type="SAM" id="SignalP"/>
    </source>
</evidence>
<organism evidence="8 9">
    <name type="scientific">Rhodococcus tibetensis</name>
    <dbReference type="NCBI Taxonomy" id="2965064"/>
    <lineage>
        <taxon>Bacteria</taxon>
        <taxon>Bacillati</taxon>
        <taxon>Actinomycetota</taxon>
        <taxon>Actinomycetes</taxon>
        <taxon>Mycobacteriales</taxon>
        <taxon>Nocardiaceae</taxon>
        <taxon>Rhodococcus</taxon>
    </lineage>
</organism>
<name>A0ABT1QCP3_9NOCA</name>
<gene>
    <name evidence="8" type="primary">bla</name>
    <name evidence="8" type="ORF">NOF53_12860</name>
</gene>
<dbReference type="PANTHER" id="PTHR35333:SF3">
    <property type="entry name" value="BETA-LACTAMASE-TYPE TRANSPEPTIDASE FOLD CONTAINING PROTEIN"/>
    <property type="match status" value="1"/>
</dbReference>
<keyword evidence="4 5" id="KW-0046">Antibiotic resistance</keyword>
<comment type="similarity">
    <text evidence="1 5">Belongs to the class-A beta-lactamase family.</text>
</comment>
<evidence type="ECO:0000313" key="8">
    <source>
        <dbReference type="EMBL" id="MCQ4120049.1"/>
    </source>
</evidence>
<proteinExistence type="inferred from homology"/>
<evidence type="ECO:0000256" key="3">
    <source>
        <dbReference type="ARBA" id="ARBA00022801"/>
    </source>
</evidence>
<dbReference type="EMBL" id="JANFQF010000009">
    <property type="protein sequence ID" value="MCQ4120049.1"/>
    <property type="molecule type" value="Genomic_DNA"/>
</dbReference>
<dbReference type="InterPro" id="IPR012338">
    <property type="entry name" value="Beta-lactam/transpept-like"/>
</dbReference>
<keyword evidence="9" id="KW-1185">Reference proteome</keyword>
<evidence type="ECO:0000256" key="2">
    <source>
        <dbReference type="ARBA" id="ARBA00012865"/>
    </source>
</evidence>
<dbReference type="GO" id="GO:0008800">
    <property type="term" value="F:beta-lactamase activity"/>
    <property type="evidence" value="ECO:0007669"/>
    <property type="project" value="UniProtKB-EC"/>
</dbReference>
<keyword evidence="6" id="KW-0732">Signal</keyword>
<reference evidence="8 9" key="1">
    <citation type="submission" date="2022-07" db="EMBL/GenBank/DDBJ databases">
        <title>Degradation activity of malathion, p-nitrophenol and potential low-temperature adaptation strategy of Rhodococcus sp. FXJ9.536.</title>
        <authorList>
            <person name="Huang J."/>
            <person name="Huang Y."/>
        </authorList>
    </citation>
    <scope>NUCLEOTIDE SEQUENCE [LARGE SCALE GENOMIC DNA]</scope>
    <source>
        <strain evidence="8 9">FXJ9.536</strain>
    </source>
</reference>
<feature type="chain" id="PRO_5047450655" description="Beta-lactamase" evidence="6">
    <location>
        <begin position="32"/>
        <end position="318"/>
    </location>
</feature>
<sequence length="318" mass="33247">MTRPRPTRLPRSAYALALALPLLLGACTDIAESAAPTTPAPSAPQAVSAEQFAFLDSSIGALEARYSTRIGVTALDPATGAVYRHRGDERFALCSTFKTYAAAEVLRRTSAGTSSLDKTVPVDAADLVENSPVTSAAVGTSMTLAQLAEAALTRSDNTAGNLLLTEIGGPQAITSLARDIGDDTTRLDRWETELNTALRGDPRDTSTTNGLAEGYRALLLGDELEPAHRQQLLDWMRASTTSDTRIRAGLPPGWSAADKTGTGRFGTANDAGVVWDPEGNPLVLVILTDSSTNQEAAQPNNEAVAETTSAVIGALTAP</sequence>
<accession>A0ABT1QCP3</accession>
<dbReference type="EC" id="3.5.2.6" evidence="2 5"/>
<comment type="catalytic activity">
    <reaction evidence="5">
        <text>a beta-lactam + H2O = a substituted beta-amino acid</text>
        <dbReference type="Rhea" id="RHEA:20401"/>
        <dbReference type="ChEBI" id="CHEBI:15377"/>
        <dbReference type="ChEBI" id="CHEBI:35627"/>
        <dbReference type="ChEBI" id="CHEBI:140347"/>
        <dbReference type="EC" id="3.5.2.6"/>
    </reaction>
</comment>
<dbReference type="InterPro" id="IPR000871">
    <property type="entry name" value="Beta-lactam_class-A"/>
</dbReference>